<evidence type="ECO:0000256" key="1">
    <source>
        <dbReference type="ARBA" id="ARBA00006313"/>
    </source>
</evidence>
<name>A0A3N2H573_9PSEU</name>
<keyword evidence="2" id="KW-0560">Oxidoreductase</keyword>
<dbReference type="Proteomes" id="UP000274843">
    <property type="component" value="Unassembled WGS sequence"/>
</dbReference>
<comment type="similarity">
    <text evidence="1">Belongs to the TmoD/XamoD family.</text>
</comment>
<dbReference type="SUPFAM" id="SSF56029">
    <property type="entry name" value="Monooxygenase (hydroxylase) regulatory protein"/>
    <property type="match status" value="1"/>
</dbReference>
<comment type="caution">
    <text evidence="2">The sequence shown here is derived from an EMBL/GenBank/DDBJ whole genome shotgun (WGS) entry which is preliminary data.</text>
</comment>
<dbReference type="Pfam" id="PF02406">
    <property type="entry name" value="MmoB_DmpM"/>
    <property type="match status" value="1"/>
</dbReference>
<accession>A0A3N2H573</accession>
<dbReference type="GO" id="GO:0004497">
    <property type="term" value="F:monooxygenase activity"/>
    <property type="evidence" value="ECO:0007669"/>
    <property type="project" value="UniProtKB-KW"/>
</dbReference>
<keyword evidence="2" id="KW-0503">Monooxygenase</keyword>
<dbReference type="Gene3D" id="3.90.56.10">
    <property type="entry name" value="Monooxygenase component MmoB/DmpM"/>
    <property type="match status" value="1"/>
</dbReference>
<evidence type="ECO:0000313" key="3">
    <source>
        <dbReference type="Proteomes" id="UP000274843"/>
    </source>
</evidence>
<evidence type="ECO:0000313" key="2">
    <source>
        <dbReference type="EMBL" id="ROS44063.1"/>
    </source>
</evidence>
<proteinExistence type="inferred from homology"/>
<dbReference type="InterPro" id="IPR003454">
    <property type="entry name" value="MOase_MmoB_DmpM"/>
</dbReference>
<reference evidence="2 3" key="1">
    <citation type="submission" date="2018-11" db="EMBL/GenBank/DDBJ databases">
        <title>Sequencing the genomes of 1000 actinobacteria strains.</title>
        <authorList>
            <person name="Klenk H.-P."/>
        </authorList>
    </citation>
    <scope>NUCLEOTIDE SEQUENCE [LARGE SCALE GENOMIC DNA]</scope>
    <source>
        <strain evidence="2 3">DSM 44348</strain>
    </source>
</reference>
<dbReference type="InterPro" id="IPR036889">
    <property type="entry name" value="mOase_MmoB_DmpM_sf"/>
</dbReference>
<dbReference type="AlphaFoldDB" id="A0A3N2H573"/>
<organism evidence="2 3">
    <name type="scientific">Amycolatopsis thermoflava</name>
    <dbReference type="NCBI Taxonomy" id="84480"/>
    <lineage>
        <taxon>Bacteria</taxon>
        <taxon>Bacillati</taxon>
        <taxon>Actinomycetota</taxon>
        <taxon>Actinomycetes</taxon>
        <taxon>Pseudonocardiales</taxon>
        <taxon>Pseudonocardiaceae</taxon>
        <taxon>Amycolatopsis</taxon>
        <taxon>Amycolatopsis methanolica group</taxon>
    </lineage>
</organism>
<sequence length="112" mass="12201">MSVTDPIIDPVGPVLQTGEVARAVADAAVIDNAGRRVDVRDRGSYVRIEVEGGECVLRRATIAEELGRPFKMSELELIMPSFVGRIDTSSDVYRFYHGHQQAANTDQKGALA</sequence>
<keyword evidence="3" id="KW-1185">Reference proteome</keyword>
<dbReference type="EMBL" id="RKHY01000001">
    <property type="protein sequence ID" value="ROS44063.1"/>
    <property type="molecule type" value="Genomic_DNA"/>
</dbReference>
<gene>
    <name evidence="2" type="ORF">EDD35_6490</name>
</gene>
<protein>
    <submittedName>
        <fullName evidence="2">Toluene 4-monooxygenase protein D</fullName>
    </submittedName>
</protein>